<dbReference type="Proteomes" id="UP001501676">
    <property type="component" value="Unassembled WGS sequence"/>
</dbReference>
<reference evidence="2" key="1">
    <citation type="journal article" date="2019" name="Int. J. Syst. Evol. Microbiol.">
        <title>The Global Catalogue of Microorganisms (GCM) 10K type strain sequencing project: providing services to taxonomists for standard genome sequencing and annotation.</title>
        <authorList>
            <consortium name="The Broad Institute Genomics Platform"/>
            <consortium name="The Broad Institute Genome Sequencing Center for Infectious Disease"/>
            <person name="Wu L."/>
            <person name="Ma J."/>
        </authorList>
    </citation>
    <scope>NUCLEOTIDE SEQUENCE [LARGE SCALE GENOMIC DNA]</scope>
    <source>
        <strain evidence="2">JCM 9458</strain>
    </source>
</reference>
<evidence type="ECO:0000313" key="1">
    <source>
        <dbReference type="EMBL" id="GAA3396179.1"/>
    </source>
</evidence>
<organism evidence="1 2">
    <name type="scientific">Cryptosporangium minutisporangium</name>
    <dbReference type="NCBI Taxonomy" id="113569"/>
    <lineage>
        <taxon>Bacteria</taxon>
        <taxon>Bacillati</taxon>
        <taxon>Actinomycetota</taxon>
        <taxon>Actinomycetes</taxon>
        <taxon>Cryptosporangiales</taxon>
        <taxon>Cryptosporangiaceae</taxon>
        <taxon>Cryptosporangium</taxon>
    </lineage>
</organism>
<keyword evidence="2" id="KW-1185">Reference proteome</keyword>
<proteinExistence type="predicted"/>
<comment type="caution">
    <text evidence="1">The sequence shown here is derived from an EMBL/GenBank/DDBJ whole genome shotgun (WGS) entry which is preliminary data.</text>
</comment>
<gene>
    <name evidence="1" type="ORF">GCM10020369_71920</name>
</gene>
<name>A0ABP6TAN7_9ACTN</name>
<accession>A0ABP6TAN7</accession>
<protein>
    <recommendedName>
        <fullName evidence="3">DUF695 domain-containing protein</fullName>
    </recommendedName>
</protein>
<evidence type="ECO:0000313" key="2">
    <source>
        <dbReference type="Proteomes" id="UP001501676"/>
    </source>
</evidence>
<evidence type="ECO:0008006" key="3">
    <source>
        <dbReference type="Google" id="ProtNLM"/>
    </source>
</evidence>
<sequence>MGLFSRKHPFAMADVSEHVVVARFRLAPGPSGTATNLHNVYALEEQLASAIETAGAGEFEPPQFGRDESGQNELVLSAYGPDANRLFAAMEPALRSFPARPASVLLRYGAYDDPNAAEQLVRL</sequence>
<dbReference type="EMBL" id="BAAAYN010000054">
    <property type="protein sequence ID" value="GAA3396179.1"/>
    <property type="molecule type" value="Genomic_DNA"/>
</dbReference>